<evidence type="ECO:0000259" key="5">
    <source>
        <dbReference type="Pfam" id="PF25151"/>
    </source>
</evidence>
<sequence length="1576" mass="173084">MNAAAAALRSYVQQVQCCLALHAAEGATVQLAEKLVECKTVGQQFLTGLARYTKQHRDAPVTADVCGTAEERSAAVHACLDVCALRFVARDVGPVAGVIFATLLSLEIASVDEKNTEAVSHPDCSRLWRYFAPTLISSEGISSSDTAPVAVADFIAARRIFLPLCRGMLVVFSPAMLLTSLPFSITLHANGIDDQPTTLLGLLFALVVGMATDQDSQSRFMAFDATCQWISTAGRVQQILHQDASTPEETFLDARKRERLVSLIWDSWRDPVDAVQHKVKQAFQALLTTLQAQCGRYIPPDEMRAFTDGLVARLMDVDWREKMKYGFLACLVPHVDSCVFSNTEFQESLLVALGETIVSPHALALLVAVIEEQYGRLVAIQGKNVPDWVDAWVPLICRGLLSANANVRKHTSRLVGKVLRINALAFEPLCKEVRCQTQEAGTHDRRTAALLAILKAAKSLSLVVANHELQGLDVVARSAIYHPEEQVRLDALALVCEARRTTEPITQVELDLVACFLRANLGVPGAHFRQDTTAALSKLVRRMHDNATYCHSNASRNDETPFIPGRRFASWLVEHCVCSLYPDAPFARVASVLNVLRLLLDSFFSAEDSSKPHCDGCRAVWQSIVHVLFTPAAVRPLLALMLGSYDASRAAAARCLVRFPSPLPGYATKEDARRLLRWGLAAVSDPKASQSDGGAAILLLVFQKYVRPLGWYFFDDNDDGNNDEGVEKTAELQCKKAELIFLSHLLTMLEDKVTKAQEDLSIASRRHPIHGLLRALSYLYRDVMEQFAGAQDETALWAPMNLRVIQLINSITEVVVCALENPAPEGYVLDSEADGGWPAAGEVDVLRSNDHHYLLAYCWRGVKEASALLEDVISGGVRSIAQQPDCPFMAVEQLIECGDLLKRLLLGLRHRGAFSHVYPHFEATCSALNASDHGMLRRTTQRWLDGLMSEMQSASISITRRSGGIPYAVLALVANDRSGEVLEQAIARLFSVAFSEDAAEGTVKDDDETPRVHSMNSIRILLTDARLGKHVTKYIERGFILAIDGMASRSWPIRNCAVMLLSSLITRTFGVKSAADERDALNGLSGREFFKKYPKLRPFLLEKLEAGQRAGDDQQMLETCLYPSLVVLARLRPSLIDMSEANIGLHSFATAVRLCAHSRIFKIREMAAHALAPLISADQQLHVCAEIAATLYTQNANSAHGQLCQIRSLLRYHGSSACSKGSLTPGAAPSELADVFESLLIAASHTCGPVRLVALRIWRETLFSSTWLDGVGHADETVDQLRRRCVAISWSVLGKQKAELQVAESMCRQEHALLLAIVALDAPRLLPADQRPMAMLQYLLRDYDHSVREAVMERACHNLASWLLTRIAGEETHPGCLHSASRLFISLNLDDVHVEVQLNEQEMTSAWTTVAAIAGKDARLCKRSAVLPVLGLLLAQLCRGAGSHDVDGYSTLARQWMDIVEKSITDEAPIEIRRAALQSLSVFVRASAANANRLKAVASHAAVPIRLALIQLMQDDDDDIREEAQTVAALLDTLPSAAGSILEAFSLLLADQYGGEEGVPNAFMEMILPKSSYRER</sequence>
<dbReference type="EMBL" id="KZ993050">
    <property type="protein sequence ID" value="RKP05712.1"/>
    <property type="molecule type" value="Genomic_DNA"/>
</dbReference>
<feature type="domain" description="tRNA (32-2'-O)-methyltransferase regulator THADA-like C-terminal TPR repeats region" evidence="5">
    <location>
        <begin position="1054"/>
        <end position="1209"/>
    </location>
</feature>
<dbReference type="InterPro" id="IPR016024">
    <property type="entry name" value="ARM-type_fold"/>
</dbReference>
<name>A0A4P9XJ08_9FUNG</name>
<dbReference type="InterPro" id="IPR051954">
    <property type="entry name" value="tRNA_methyltransferase_THADA"/>
</dbReference>
<evidence type="ECO:0000313" key="6">
    <source>
        <dbReference type="EMBL" id="RKP05712.1"/>
    </source>
</evidence>
<dbReference type="PANTHER" id="PTHR14387">
    <property type="entry name" value="THADA/DEATH RECEPTOR INTERACTING PROTEIN"/>
    <property type="match status" value="1"/>
</dbReference>
<evidence type="ECO:0000256" key="1">
    <source>
        <dbReference type="ARBA" id="ARBA00010409"/>
    </source>
</evidence>
<dbReference type="STRING" id="78915.A0A4P9XJ08"/>
<feature type="domain" description="DUF2428" evidence="3">
    <location>
        <begin position="803"/>
        <end position="1051"/>
    </location>
</feature>
<dbReference type="InterPro" id="IPR056842">
    <property type="entry name" value="THADA-like_TPR_C"/>
</dbReference>
<dbReference type="OrthoDB" id="73997at2759"/>
<dbReference type="Pfam" id="PF25150">
    <property type="entry name" value="TPR_Trm732"/>
    <property type="match status" value="1"/>
</dbReference>
<dbReference type="Pfam" id="PF10350">
    <property type="entry name" value="DUF2428"/>
    <property type="match status" value="1"/>
</dbReference>
<dbReference type="Proteomes" id="UP000271241">
    <property type="component" value="Unassembled WGS sequence"/>
</dbReference>
<dbReference type="SUPFAM" id="SSF48371">
    <property type="entry name" value="ARM repeat"/>
    <property type="match status" value="1"/>
</dbReference>
<protein>
    <submittedName>
        <fullName evidence="6">Putative death-receptor fusion protein-domain-containing protein</fullName>
    </submittedName>
</protein>
<gene>
    <name evidence="6" type="ORF">THASP1DRAFT_32449</name>
</gene>
<evidence type="ECO:0000259" key="4">
    <source>
        <dbReference type="Pfam" id="PF25150"/>
    </source>
</evidence>
<dbReference type="PANTHER" id="PTHR14387:SF0">
    <property type="entry name" value="DUF2428 DOMAIN-CONTAINING PROTEIN"/>
    <property type="match status" value="1"/>
</dbReference>
<dbReference type="InterPro" id="IPR056843">
    <property type="entry name" value="THADA-like_TPR"/>
</dbReference>
<dbReference type="InterPro" id="IPR019442">
    <property type="entry name" value="THADA/TRM732_DUF2428"/>
</dbReference>
<keyword evidence="6" id="KW-0675">Receptor</keyword>
<dbReference type="GO" id="GO:0005829">
    <property type="term" value="C:cytosol"/>
    <property type="evidence" value="ECO:0007669"/>
    <property type="project" value="TreeGrafter"/>
</dbReference>
<dbReference type="GO" id="GO:0030488">
    <property type="term" value="P:tRNA methylation"/>
    <property type="evidence" value="ECO:0007669"/>
    <property type="project" value="TreeGrafter"/>
</dbReference>
<evidence type="ECO:0000259" key="3">
    <source>
        <dbReference type="Pfam" id="PF10350"/>
    </source>
</evidence>
<organism evidence="6 7">
    <name type="scientific">Thamnocephalis sphaerospora</name>
    <dbReference type="NCBI Taxonomy" id="78915"/>
    <lineage>
        <taxon>Eukaryota</taxon>
        <taxon>Fungi</taxon>
        <taxon>Fungi incertae sedis</taxon>
        <taxon>Zoopagomycota</taxon>
        <taxon>Zoopagomycotina</taxon>
        <taxon>Zoopagomycetes</taxon>
        <taxon>Zoopagales</taxon>
        <taxon>Sigmoideomycetaceae</taxon>
        <taxon>Thamnocephalis</taxon>
    </lineage>
</organism>
<keyword evidence="2" id="KW-0819">tRNA processing</keyword>
<evidence type="ECO:0000256" key="2">
    <source>
        <dbReference type="ARBA" id="ARBA00022694"/>
    </source>
</evidence>
<evidence type="ECO:0000313" key="7">
    <source>
        <dbReference type="Proteomes" id="UP000271241"/>
    </source>
</evidence>
<keyword evidence="7" id="KW-1185">Reference proteome</keyword>
<comment type="similarity">
    <text evidence="1">Belongs to the THADA family.</text>
</comment>
<dbReference type="Pfam" id="PF25151">
    <property type="entry name" value="TPR_Trm732_C"/>
    <property type="match status" value="1"/>
</dbReference>
<reference evidence="7" key="1">
    <citation type="journal article" date="2018" name="Nat. Microbiol.">
        <title>Leveraging single-cell genomics to expand the fungal tree of life.</title>
        <authorList>
            <person name="Ahrendt S.R."/>
            <person name="Quandt C.A."/>
            <person name="Ciobanu D."/>
            <person name="Clum A."/>
            <person name="Salamov A."/>
            <person name="Andreopoulos B."/>
            <person name="Cheng J.F."/>
            <person name="Woyke T."/>
            <person name="Pelin A."/>
            <person name="Henrissat B."/>
            <person name="Reynolds N.K."/>
            <person name="Benny G.L."/>
            <person name="Smith M.E."/>
            <person name="James T.Y."/>
            <person name="Grigoriev I.V."/>
        </authorList>
    </citation>
    <scope>NUCLEOTIDE SEQUENCE [LARGE SCALE GENOMIC DNA]</scope>
    <source>
        <strain evidence="7">RSA 1356</strain>
    </source>
</reference>
<accession>A0A4P9XJ08</accession>
<feature type="domain" description="tRNA (32-2'-O)-methyltransferase regulator THADA-like TPR repeats region" evidence="4">
    <location>
        <begin position="388"/>
        <end position="647"/>
    </location>
</feature>
<proteinExistence type="inferred from homology"/>